<evidence type="ECO:0000256" key="6">
    <source>
        <dbReference type="PROSITE-ProRule" id="PRU01091"/>
    </source>
</evidence>
<comment type="similarity">
    <text evidence="1">Belongs to the AfsR/DnrI/RedD regulatory family.</text>
</comment>
<dbReference type="CDD" id="cd00093">
    <property type="entry name" value="HTH_XRE"/>
    <property type="match status" value="1"/>
</dbReference>
<evidence type="ECO:0000259" key="7">
    <source>
        <dbReference type="PROSITE" id="PS50943"/>
    </source>
</evidence>
<keyword evidence="5" id="KW-0802">TPR repeat</keyword>
<evidence type="ECO:0000256" key="2">
    <source>
        <dbReference type="ARBA" id="ARBA00023015"/>
    </source>
</evidence>
<evidence type="ECO:0000313" key="9">
    <source>
        <dbReference type="EMBL" id="TKG72612.1"/>
    </source>
</evidence>
<reference evidence="9 10" key="1">
    <citation type="journal article" date="2015" name="Antonie Van Leeuwenhoek">
        <title>Prauserella endophytica sp. nov., an endophytic actinobacterium isolated from Tamarix taklamakanensis.</title>
        <authorList>
            <person name="Liu J.M."/>
            <person name="Habden X."/>
            <person name="Guo L."/>
            <person name="Tuo L."/>
            <person name="Jiang Z.K."/>
            <person name="Liu S.W."/>
            <person name="Liu X.F."/>
            <person name="Chen L."/>
            <person name="Li R.F."/>
            <person name="Zhang Y.Q."/>
            <person name="Sun C.H."/>
        </authorList>
    </citation>
    <scope>NUCLEOTIDE SEQUENCE [LARGE SCALE GENOMIC DNA]</scope>
    <source>
        <strain evidence="9 10">CGMCC 4.7182</strain>
    </source>
</reference>
<feature type="domain" description="OmpR/PhoB-type" evidence="8">
    <location>
        <begin position="100"/>
        <end position="209"/>
    </location>
</feature>
<evidence type="ECO:0000259" key="8">
    <source>
        <dbReference type="PROSITE" id="PS51755"/>
    </source>
</evidence>
<dbReference type="SMART" id="SM01043">
    <property type="entry name" value="BTAD"/>
    <property type="match status" value="1"/>
</dbReference>
<dbReference type="EMBL" id="SWMS01000002">
    <property type="protein sequence ID" value="TKG72612.1"/>
    <property type="molecule type" value="Genomic_DNA"/>
</dbReference>
<keyword evidence="3 6" id="KW-0238">DNA-binding</keyword>
<dbReference type="Pfam" id="PF13181">
    <property type="entry name" value="TPR_8"/>
    <property type="match status" value="1"/>
</dbReference>
<dbReference type="InterPro" id="IPR001387">
    <property type="entry name" value="Cro/C1-type_HTH"/>
</dbReference>
<dbReference type="PROSITE" id="PS51755">
    <property type="entry name" value="OMPR_PHOB"/>
    <property type="match status" value="1"/>
</dbReference>
<evidence type="ECO:0000256" key="5">
    <source>
        <dbReference type="PROSITE-ProRule" id="PRU00339"/>
    </source>
</evidence>
<dbReference type="InterPro" id="IPR011990">
    <property type="entry name" value="TPR-like_helical_dom_sf"/>
</dbReference>
<dbReference type="InterPro" id="IPR036388">
    <property type="entry name" value="WH-like_DNA-bd_sf"/>
</dbReference>
<evidence type="ECO:0000313" key="10">
    <source>
        <dbReference type="Proteomes" id="UP000309992"/>
    </source>
</evidence>
<dbReference type="PANTHER" id="PTHR35807:SF1">
    <property type="entry name" value="TRANSCRIPTIONAL REGULATOR REDD"/>
    <property type="match status" value="1"/>
</dbReference>
<dbReference type="Pfam" id="PF00486">
    <property type="entry name" value="Trans_reg_C"/>
    <property type="match status" value="1"/>
</dbReference>
<dbReference type="InterPro" id="IPR027417">
    <property type="entry name" value="P-loop_NTPase"/>
</dbReference>
<dbReference type="InterPro" id="IPR001867">
    <property type="entry name" value="OmpR/PhoB-type_DNA-bd"/>
</dbReference>
<dbReference type="SUPFAM" id="SSF46894">
    <property type="entry name" value="C-terminal effector domain of the bipartite response regulators"/>
    <property type="match status" value="1"/>
</dbReference>
<feature type="repeat" description="TPR" evidence="5">
    <location>
        <begin position="986"/>
        <end position="1019"/>
    </location>
</feature>
<accession>A0ABY2S9V1</accession>
<dbReference type="SUPFAM" id="SSF52540">
    <property type="entry name" value="P-loop containing nucleoside triphosphate hydrolases"/>
    <property type="match status" value="1"/>
</dbReference>
<dbReference type="CDD" id="cd15831">
    <property type="entry name" value="BTAD"/>
    <property type="match status" value="1"/>
</dbReference>
<sequence>MIQDRMGLRHDFGVTFPLLVRGAPRMTAMSSHQSRRLDQSIREYRARSGLTQQQAADLAGMSVAWLRDLEQGRVAKPRLATLRRLALALGLAPEETAELERVVQHSESVGYDLWLRVLGPLAVRVDNRAVELGSVRQRLLLGMLALSPNTPVSRDELIEVVWEGKPPPTAVELLQTNVSRLRRRLASRQGDAQAGRVLTATQTGYQLSCTQQQLDVLLFRHLAAEGRQARQRGDLVGACEALRKAVELWEGDPAADLPVLRLHPAAVALGAERNAVVLEYAAVTAQAGRHGDAVPALREVVESDPLHEAAHAALMIALAGSGRQAAALTVFSELRKRLDDELGVAPGAELVEAHQRVLRQEVDRPAQVGTVTRAHRQLPRDIAEFTGRAAELRTLHDNLVEAHENSTATAVLSIVGMAGVGKTRLAVHLAHRLLASGQYGDQQLYVDLNGHADQPAADPGAVLASFLHLLGVPGEQVPRETTSRAALYRDRLHGKRALVLLDNAASEDQVLPLLPAGPTHLVLVTSRRALALDGAQLLPLDVPTPDEARALLAHFIGDRRVAKEETAARTVIDLCGRLPLAVALMAHRLQARPTWSIEDLAVRLRDAEHRTSELAAGTRRVRAAFDLSYRALSAESQRVFRLLGLHPGDDFTAWSVAALAGIEQAAAQRVLEGLVDEHLVSAVTGDRYRLHDLLRDYARDLVEEDEPGERAEAVARLLRWCLHASRAARRVLNPLDEVPAEQESEPGRIPRFGDTGAALSWLEAEHATLIAAVDVAIEHELWGVAWRQTAVLRAYLERRSDWPLWIATSHKGLMAARRDGDLRGEAWMLSDLGVAHGQCGNLEESVDHLTRSLEISRRVGDPFFAARSLNNLGVAVAMRGDQHAAITHLREALELDRRAGLSVLGGRVRNNLGHAHARLGEHDTALRYFREALDLADEAEDPRNYATVLHSFGAGLARLGRYDEAVPALRRALDIDRRNRFRSAQAEALETLGDTYWKAGEHGRAVECLEEAIAILDDLGHPHVENVRAVLKALVGDSGDQAATS</sequence>
<dbReference type="InterPro" id="IPR016032">
    <property type="entry name" value="Sig_transdc_resp-reg_C-effctor"/>
</dbReference>
<dbReference type="Proteomes" id="UP000309992">
    <property type="component" value="Unassembled WGS sequence"/>
</dbReference>
<keyword evidence="4" id="KW-0804">Transcription</keyword>
<feature type="repeat" description="TPR" evidence="5">
    <location>
        <begin position="906"/>
        <end position="939"/>
    </location>
</feature>
<dbReference type="SMART" id="SM00862">
    <property type="entry name" value="Trans_reg_C"/>
    <property type="match status" value="1"/>
</dbReference>
<dbReference type="PRINTS" id="PR00364">
    <property type="entry name" value="DISEASERSIST"/>
</dbReference>
<dbReference type="InterPro" id="IPR005158">
    <property type="entry name" value="BTAD"/>
</dbReference>
<proteinExistence type="inferred from homology"/>
<feature type="domain" description="HTH cro/C1-type" evidence="7">
    <location>
        <begin position="41"/>
        <end position="96"/>
    </location>
</feature>
<dbReference type="RefSeq" id="WP_137093543.1">
    <property type="nucleotide sequence ID" value="NZ_SWMS01000002.1"/>
</dbReference>
<dbReference type="SMART" id="SM00028">
    <property type="entry name" value="TPR"/>
    <property type="match status" value="6"/>
</dbReference>
<name>A0ABY2S9V1_9PSEU</name>
<dbReference type="PROSITE" id="PS50005">
    <property type="entry name" value="TPR"/>
    <property type="match status" value="4"/>
</dbReference>
<dbReference type="PANTHER" id="PTHR35807">
    <property type="entry name" value="TRANSCRIPTIONAL REGULATOR REDD-RELATED"/>
    <property type="match status" value="1"/>
</dbReference>
<feature type="DNA-binding region" description="OmpR/PhoB-type" evidence="6">
    <location>
        <begin position="100"/>
        <end position="209"/>
    </location>
</feature>
<keyword evidence="2" id="KW-0805">Transcription regulation</keyword>
<dbReference type="SUPFAM" id="SSF48452">
    <property type="entry name" value="TPR-like"/>
    <property type="match status" value="2"/>
</dbReference>
<dbReference type="SMART" id="SM00530">
    <property type="entry name" value="HTH_XRE"/>
    <property type="match status" value="1"/>
</dbReference>
<dbReference type="PROSITE" id="PS50943">
    <property type="entry name" value="HTH_CROC1"/>
    <property type="match status" value="1"/>
</dbReference>
<dbReference type="Gene3D" id="1.10.10.10">
    <property type="entry name" value="Winged helix-like DNA-binding domain superfamily/Winged helix DNA-binding domain"/>
    <property type="match status" value="2"/>
</dbReference>
<organism evidence="9 10">
    <name type="scientific">Prauserella endophytica</name>
    <dbReference type="NCBI Taxonomy" id="1592324"/>
    <lineage>
        <taxon>Bacteria</taxon>
        <taxon>Bacillati</taxon>
        <taxon>Actinomycetota</taxon>
        <taxon>Actinomycetes</taxon>
        <taxon>Pseudonocardiales</taxon>
        <taxon>Pseudonocardiaceae</taxon>
        <taxon>Prauserella</taxon>
        <taxon>Prauserella coralliicola group</taxon>
    </lineage>
</organism>
<feature type="repeat" description="TPR" evidence="5">
    <location>
        <begin position="866"/>
        <end position="899"/>
    </location>
</feature>
<feature type="repeat" description="TPR" evidence="5">
    <location>
        <begin position="946"/>
        <end position="979"/>
    </location>
</feature>
<dbReference type="InterPro" id="IPR010982">
    <property type="entry name" value="Lambda_DNA-bd_dom_sf"/>
</dbReference>
<dbReference type="Pfam" id="PF13424">
    <property type="entry name" value="TPR_12"/>
    <property type="match status" value="2"/>
</dbReference>
<dbReference type="Gene3D" id="1.10.260.40">
    <property type="entry name" value="lambda repressor-like DNA-binding domains"/>
    <property type="match status" value="1"/>
</dbReference>
<comment type="caution">
    <text evidence="9">The sequence shown here is derived from an EMBL/GenBank/DDBJ whole genome shotgun (WGS) entry which is preliminary data.</text>
</comment>
<keyword evidence="10" id="KW-1185">Reference proteome</keyword>
<evidence type="ECO:0000256" key="3">
    <source>
        <dbReference type="ARBA" id="ARBA00023125"/>
    </source>
</evidence>
<dbReference type="InterPro" id="IPR019734">
    <property type="entry name" value="TPR_rpt"/>
</dbReference>
<dbReference type="Gene3D" id="1.25.40.10">
    <property type="entry name" value="Tetratricopeptide repeat domain"/>
    <property type="match status" value="2"/>
</dbReference>
<dbReference type="SUPFAM" id="SSF47413">
    <property type="entry name" value="lambda repressor-like DNA-binding domains"/>
    <property type="match status" value="1"/>
</dbReference>
<dbReference type="Pfam" id="PF03704">
    <property type="entry name" value="BTAD"/>
    <property type="match status" value="1"/>
</dbReference>
<dbReference type="Gene3D" id="3.40.50.300">
    <property type="entry name" value="P-loop containing nucleotide triphosphate hydrolases"/>
    <property type="match status" value="1"/>
</dbReference>
<gene>
    <name evidence="9" type="ORF">FCN18_05040</name>
</gene>
<dbReference type="InterPro" id="IPR051677">
    <property type="entry name" value="AfsR-DnrI-RedD_regulator"/>
</dbReference>
<evidence type="ECO:0000256" key="1">
    <source>
        <dbReference type="ARBA" id="ARBA00005820"/>
    </source>
</evidence>
<dbReference type="Pfam" id="PF13560">
    <property type="entry name" value="HTH_31"/>
    <property type="match status" value="1"/>
</dbReference>
<evidence type="ECO:0000256" key="4">
    <source>
        <dbReference type="ARBA" id="ARBA00023163"/>
    </source>
</evidence>
<protein>
    <submittedName>
        <fullName evidence="9">Tetratricopeptide repeat protein</fullName>
    </submittedName>
</protein>